<gene>
    <name evidence="4" type="ORF">POBO1169_LOCUS7606</name>
</gene>
<dbReference type="SMART" id="SM00054">
    <property type="entry name" value="EFh"/>
    <property type="match status" value="8"/>
</dbReference>
<evidence type="ECO:0000256" key="1">
    <source>
        <dbReference type="ARBA" id="ARBA00022737"/>
    </source>
</evidence>
<dbReference type="SMART" id="SM00394">
    <property type="entry name" value="RIIa"/>
    <property type="match status" value="1"/>
</dbReference>
<dbReference type="Pfam" id="PF13499">
    <property type="entry name" value="EF-hand_7"/>
    <property type="match status" value="4"/>
</dbReference>
<feature type="domain" description="EF-hand" evidence="3">
    <location>
        <begin position="264"/>
        <end position="299"/>
    </location>
</feature>
<keyword evidence="1" id="KW-0677">Repeat</keyword>
<dbReference type="InterPro" id="IPR002048">
    <property type="entry name" value="EF_hand_dom"/>
</dbReference>
<dbReference type="CDD" id="cd22984">
    <property type="entry name" value="DD_CrRSP7-like"/>
    <property type="match status" value="1"/>
</dbReference>
<dbReference type="PROSITE" id="PS00018">
    <property type="entry name" value="EF_HAND_1"/>
    <property type="match status" value="5"/>
</dbReference>
<organism evidence="4">
    <name type="scientific">Pyramimonas obovata</name>
    <dbReference type="NCBI Taxonomy" id="1411642"/>
    <lineage>
        <taxon>Eukaryota</taxon>
        <taxon>Viridiplantae</taxon>
        <taxon>Chlorophyta</taxon>
        <taxon>Pyramimonadophyceae</taxon>
        <taxon>Pyramimonadales</taxon>
        <taxon>Pyramimonadaceae</taxon>
        <taxon>Pyramimonas</taxon>
        <taxon>Pyramimonas incertae sedis</taxon>
    </lineage>
</organism>
<dbReference type="SUPFAM" id="SSF47391">
    <property type="entry name" value="Dimerization-anchoring domain of cAMP-dependent PK regulatory subunit"/>
    <property type="match status" value="1"/>
</dbReference>
<feature type="domain" description="EF-hand" evidence="3">
    <location>
        <begin position="107"/>
        <end position="142"/>
    </location>
</feature>
<reference evidence="4" key="1">
    <citation type="submission" date="2021-01" db="EMBL/GenBank/DDBJ databases">
        <authorList>
            <person name="Corre E."/>
            <person name="Pelletier E."/>
            <person name="Niang G."/>
            <person name="Scheremetjew M."/>
            <person name="Finn R."/>
            <person name="Kale V."/>
            <person name="Holt S."/>
            <person name="Cochrane G."/>
            <person name="Meng A."/>
            <person name="Brown T."/>
            <person name="Cohen L."/>
        </authorList>
    </citation>
    <scope>NUCLEOTIDE SEQUENCE</scope>
    <source>
        <strain evidence="4">CCMP722</strain>
    </source>
</reference>
<evidence type="ECO:0000256" key="2">
    <source>
        <dbReference type="ARBA" id="ARBA00022837"/>
    </source>
</evidence>
<feature type="domain" description="EF-hand" evidence="3">
    <location>
        <begin position="371"/>
        <end position="406"/>
    </location>
</feature>
<dbReference type="PROSITE" id="PS50222">
    <property type="entry name" value="EF_HAND_2"/>
    <property type="match status" value="7"/>
</dbReference>
<protein>
    <recommendedName>
        <fullName evidence="3">EF-hand domain-containing protein</fullName>
    </recommendedName>
</protein>
<feature type="domain" description="EF-hand" evidence="3">
    <location>
        <begin position="414"/>
        <end position="445"/>
    </location>
</feature>
<dbReference type="Gene3D" id="1.20.890.10">
    <property type="entry name" value="cAMP-dependent protein kinase regulatory subunit, dimerization-anchoring domain"/>
    <property type="match status" value="1"/>
</dbReference>
<feature type="domain" description="EF-hand" evidence="3">
    <location>
        <begin position="71"/>
        <end position="106"/>
    </location>
</feature>
<dbReference type="Gene3D" id="1.10.238.10">
    <property type="entry name" value="EF-hand"/>
    <property type="match status" value="4"/>
</dbReference>
<evidence type="ECO:0000259" key="3">
    <source>
        <dbReference type="PROSITE" id="PS50222"/>
    </source>
</evidence>
<accession>A0A7S0QZZ8</accession>
<proteinExistence type="predicted"/>
<feature type="domain" description="EF-hand" evidence="3">
    <location>
        <begin position="212"/>
        <end position="247"/>
    </location>
</feature>
<sequence length="470" mass="53159">MSSRYQKQFTIPEGFPQLLKTFSREVLRCQPPNIYKFGARYFAQLVEARQVEAEEAMREDEASIFDMSMEELQDFCLDLFMQFDADGNGFLDRKEFKAVMKSAKLGLSNKDIRKVMAEADEDGNGNIEYREFLPLMVEIIHTTKAKEAAAANRTAEEDELRDDVEAHLLHGIPREELEAVMKNVFEMADADRNGTLSLNEFRDCLKSSELGLTRKEINLLMSECDTDGDGNISYTEFLPICFNILVERFKDQIQSDRALQSSDQLEQTLMEIFQQFDKEGSGTLTVHHTKKALQFLSQELLGLSRLQILAIMSEANPDPDGSVDYPVFAKTAADMIYTLVDLDSQGERVKAINQIALTEGAELLHGLDVDTVKDIMSQAFVEADKDGNGYLDSREIQDVLRALGTGDLQLQDYEINALIASVDADGDGKVVYNELVDFMYDVLTHLNRERYVQEVAFGAQEQGQDEEEEQ</sequence>
<dbReference type="InterPro" id="IPR003117">
    <property type="entry name" value="cAMP_dep_PK_reg_su_I/II_a/b"/>
</dbReference>
<dbReference type="EMBL" id="HBFA01014659">
    <property type="protein sequence ID" value="CAD8663767.1"/>
    <property type="molecule type" value="Transcribed_RNA"/>
</dbReference>
<dbReference type="GO" id="GO:0005509">
    <property type="term" value="F:calcium ion binding"/>
    <property type="evidence" value="ECO:0007669"/>
    <property type="project" value="InterPro"/>
</dbReference>
<feature type="domain" description="EF-hand" evidence="3">
    <location>
        <begin position="176"/>
        <end position="211"/>
    </location>
</feature>
<dbReference type="Pfam" id="PF02197">
    <property type="entry name" value="RIIa"/>
    <property type="match status" value="1"/>
</dbReference>
<dbReference type="CDD" id="cd00051">
    <property type="entry name" value="EFh"/>
    <property type="match status" value="1"/>
</dbReference>
<dbReference type="AlphaFoldDB" id="A0A7S0QZZ8"/>
<dbReference type="SUPFAM" id="SSF47473">
    <property type="entry name" value="EF-hand"/>
    <property type="match status" value="2"/>
</dbReference>
<evidence type="ECO:0000313" key="4">
    <source>
        <dbReference type="EMBL" id="CAD8663767.1"/>
    </source>
</evidence>
<name>A0A7S0QZZ8_9CHLO</name>
<dbReference type="InterPro" id="IPR011992">
    <property type="entry name" value="EF-hand-dom_pair"/>
</dbReference>
<dbReference type="InterPro" id="IPR018247">
    <property type="entry name" value="EF_Hand_1_Ca_BS"/>
</dbReference>
<keyword evidence="2" id="KW-0106">Calcium</keyword>
<dbReference type="PANTHER" id="PTHR23050">
    <property type="entry name" value="CALCIUM BINDING PROTEIN"/>
    <property type="match status" value="1"/>
</dbReference>
<dbReference type="InterPro" id="IPR050145">
    <property type="entry name" value="Centrin_CML-like"/>
</dbReference>